<name>A0A016USQ7_9BILA</name>
<evidence type="ECO:0000313" key="1">
    <source>
        <dbReference type="EMBL" id="EYC17503.1"/>
    </source>
</evidence>
<comment type="caution">
    <text evidence="1">The sequence shown here is derived from an EMBL/GenBank/DDBJ whole genome shotgun (WGS) entry which is preliminary data.</text>
</comment>
<sequence length="69" mass="7409">MAAARRCLPPKEAEGSADASVAHTFAVDSGSSLPPATTHADDRYSAGWLLERRQQYTTRNGERCACTTP</sequence>
<keyword evidence="2" id="KW-1185">Reference proteome</keyword>
<dbReference type="Proteomes" id="UP000024635">
    <property type="component" value="Unassembled WGS sequence"/>
</dbReference>
<accession>A0A016USQ7</accession>
<proteinExistence type="predicted"/>
<evidence type="ECO:0000313" key="2">
    <source>
        <dbReference type="Proteomes" id="UP000024635"/>
    </source>
</evidence>
<protein>
    <submittedName>
        <fullName evidence="1">Uncharacterized protein</fullName>
    </submittedName>
</protein>
<organism evidence="1 2">
    <name type="scientific">Ancylostoma ceylanicum</name>
    <dbReference type="NCBI Taxonomy" id="53326"/>
    <lineage>
        <taxon>Eukaryota</taxon>
        <taxon>Metazoa</taxon>
        <taxon>Ecdysozoa</taxon>
        <taxon>Nematoda</taxon>
        <taxon>Chromadorea</taxon>
        <taxon>Rhabditida</taxon>
        <taxon>Rhabditina</taxon>
        <taxon>Rhabditomorpha</taxon>
        <taxon>Strongyloidea</taxon>
        <taxon>Ancylostomatidae</taxon>
        <taxon>Ancylostomatinae</taxon>
        <taxon>Ancylostoma</taxon>
    </lineage>
</organism>
<gene>
    <name evidence="1" type="primary">Acey_s0030.g2092</name>
    <name evidence="1" type="ORF">Y032_0030g2092</name>
</gene>
<dbReference type="EMBL" id="JARK01001366">
    <property type="protein sequence ID" value="EYC17503.1"/>
    <property type="molecule type" value="Genomic_DNA"/>
</dbReference>
<reference evidence="2" key="1">
    <citation type="journal article" date="2015" name="Nat. Genet.">
        <title>The genome and transcriptome of the zoonotic hookworm Ancylostoma ceylanicum identify infection-specific gene families.</title>
        <authorList>
            <person name="Schwarz E.M."/>
            <person name="Hu Y."/>
            <person name="Antoshechkin I."/>
            <person name="Miller M.M."/>
            <person name="Sternberg P.W."/>
            <person name="Aroian R.V."/>
        </authorList>
    </citation>
    <scope>NUCLEOTIDE SEQUENCE</scope>
    <source>
        <strain evidence="2">HY135</strain>
    </source>
</reference>
<dbReference type="AlphaFoldDB" id="A0A016USQ7"/>